<reference evidence="3 5" key="2">
    <citation type="submission" date="2017-02" db="EMBL/GenBank/DDBJ databases">
        <authorList>
            <person name="Peterson S.W."/>
        </authorList>
    </citation>
    <scope>NUCLEOTIDE SEQUENCE [LARGE SCALE GENOMIC DNA]</scope>
    <source>
        <strain evidence="3 5">DSM 9653</strain>
    </source>
</reference>
<dbReference type="RefSeq" id="WP_055726829.1">
    <property type="nucleotide sequence ID" value="NZ_FUYX01000017.1"/>
</dbReference>
<dbReference type="EMBL" id="FUYX01000017">
    <property type="protein sequence ID" value="SKC13098.1"/>
    <property type="molecule type" value="Genomic_DNA"/>
</dbReference>
<gene>
    <name evidence="2" type="ORF">ARD30_09005</name>
    <name evidence="3" type="ORF">SAMN05660750_04534</name>
</gene>
<evidence type="ECO:0000313" key="4">
    <source>
        <dbReference type="Proteomes" id="UP000051562"/>
    </source>
</evidence>
<proteinExistence type="predicted"/>
<dbReference type="STRING" id="53254.SAMN05660750_04534"/>
<keyword evidence="1" id="KW-0472">Membrane</keyword>
<evidence type="ECO:0000313" key="2">
    <source>
        <dbReference type="EMBL" id="KQK31866.1"/>
    </source>
</evidence>
<organism evidence="2 4">
    <name type="scientific">Bosea thiooxidans</name>
    <dbReference type="NCBI Taxonomy" id="53254"/>
    <lineage>
        <taxon>Bacteria</taxon>
        <taxon>Pseudomonadati</taxon>
        <taxon>Pseudomonadota</taxon>
        <taxon>Alphaproteobacteria</taxon>
        <taxon>Hyphomicrobiales</taxon>
        <taxon>Boseaceae</taxon>
        <taxon>Bosea</taxon>
    </lineage>
</organism>
<evidence type="ECO:0000313" key="3">
    <source>
        <dbReference type="EMBL" id="SKC13098.1"/>
    </source>
</evidence>
<dbReference type="Proteomes" id="UP000190130">
    <property type="component" value="Unassembled WGS sequence"/>
</dbReference>
<name>A0A0Q3T2F0_9HYPH</name>
<keyword evidence="1" id="KW-1133">Transmembrane helix</keyword>
<protein>
    <submittedName>
        <fullName evidence="2">Uncharacterized protein</fullName>
    </submittedName>
</protein>
<dbReference type="AlphaFoldDB" id="A0A0Q3T2F0"/>
<reference evidence="2 4" key="1">
    <citation type="submission" date="2015-10" db="EMBL/GenBank/DDBJ databases">
        <title>Draft genome of Bosea thiooxidans.</title>
        <authorList>
            <person name="Wang X."/>
        </authorList>
    </citation>
    <scope>NUCLEOTIDE SEQUENCE [LARGE SCALE GENOMIC DNA]</scope>
    <source>
        <strain evidence="2 4">CGMCC 9174</strain>
    </source>
</reference>
<dbReference type="EMBL" id="LMAR01000011">
    <property type="protein sequence ID" value="KQK31866.1"/>
    <property type="molecule type" value="Genomic_DNA"/>
</dbReference>
<feature type="transmembrane region" description="Helical" evidence="1">
    <location>
        <begin position="44"/>
        <end position="61"/>
    </location>
</feature>
<evidence type="ECO:0000256" key="1">
    <source>
        <dbReference type="SAM" id="Phobius"/>
    </source>
</evidence>
<evidence type="ECO:0000313" key="5">
    <source>
        <dbReference type="Proteomes" id="UP000190130"/>
    </source>
</evidence>
<accession>A0A0Q3T2F0</accession>
<dbReference type="Proteomes" id="UP000051562">
    <property type="component" value="Unassembled WGS sequence"/>
</dbReference>
<keyword evidence="4" id="KW-1185">Reference proteome</keyword>
<keyword evidence="1" id="KW-0812">Transmembrane</keyword>
<sequence length="62" mass="6708">MRPERRHHYQMPLRITGPVRAPRAANDNRPAIPGRAAGAGRRRALVIAAILTALAFAASLLV</sequence>